<organism evidence="2 3">
    <name type="scientific">Pseudomonas fontis</name>
    <dbReference type="NCBI Taxonomy" id="2942633"/>
    <lineage>
        <taxon>Bacteria</taxon>
        <taxon>Pseudomonadati</taxon>
        <taxon>Pseudomonadota</taxon>
        <taxon>Gammaproteobacteria</taxon>
        <taxon>Pseudomonadales</taxon>
        <taxon>Pseudomonadaceae</taxon>
        <taxon>Pseudomonas</taxon>
    </lineage>
</organism>
<accession>A0ABT5NZ07</accession>
<evidence type="ECO:0000313" key="3">
    <source>
        <dbReference type="Proteomes" id="UP001148203"/>
    </source>
</evidence>
<name>A0ABT5NZ07_9PSED</name>
<dbReference type="RefSeq" id="WP_273914012.1">
    <property type="nucleotide sequence ID" value="NZ_JAMDGX010000126.1"/>
</dbReference>
<protein>
    <submittedName>
        <fullName evidence="2">DUF4123 domain-containing protein</fullName>
    </submittedName>
</protein>
<proteinExistence type="predicted"/>
<feature type="domain" description="DUF4123" evidence="1">
    <location>
        <begin position="21"/>
        <end position="131"/>
    </location>
</feature>
<evidence type="ECO:0000259" key="1">
    <source>
        <dbReference type="Pfam" id="PF13503"/>
    </source>
</evidence>
<sequence>MSLHQQLMTAGLIPRVEEREVFLLAEGSAHEALRARLEFHDTPHRSLWRLEGQSALEKHAPLLFTLAPDSTLDDWLGSIRATLPLTVLSSRLAFDDLWRHLRRFSKFQDAESRYWLRLGDPSALERYVGSLAYEPGRLARFFDLGGIDALYFLDSRIGLARQAQPLFEQALGNAERDGCLIWRDIELGEGC</sequence>
<dbReference type="Proteomes" id="UP001148203">
    <property type="component" value="Unassembled WGS sequence"/>
</dbReference>
<evidence type="ECO:0000313" key="2">
    <source>
        <dbReference type="EMBL" id="MDD0993434.1"/>
    </source>
</evidence>
<keyword evidence="3" id="KW-1185">Reference proteome</keyword>
<dbReference type="EMBL" id="JAMDGY010000092">
    <property type="protein sequence ID" value="MDD0993434.1"/>
    <property type="molecule type" value="Genomic_DNA"/>
</dbReference>
<dbReference type="InterPro" id="IPR025391">
    <property type="entry name" value="DUF4123"/>
</dbReference>
<dbReference type="Pfam" id="PF13503">
    <property type="entry name" value="DUF4123"/>
    <property type="match status" value="1"/>
</dbReference>
<reference evidence="2 3" key="1">
    <citation type="submission" date="2022-05" db="EMBL/GenBank/DDBJ databases">
        <title>Novel Pseudomonas spp. Isolated from a Rainbow Trout Aquaculture Facility.</title>
        <authorList>
            <person name="Testerman T."/>
            <person name="Graf J."/>
        </authorList>
    </citation>
    <scope>NUCLEOTIDE SEQUENCE [LARGE SCALE GENOMIC DNA]</scope>
    <source>
        <strain evidence="2 3">ID681</strain>
    </source>
</reference>
<gene>
    <name evidence="2" type="ORF">M5G11_23185</name>
</gene>
<comment type="caution">
    <text evidence="2">The sequence shown here is derived from an EMBL/GenBank/DDBJ whole genome shotgun (WGS) entry which is preliminary data.</text>
</comment>